<organism evidence="1 2">
    <name type="scientific">Nocardia africana</name>
    <dbReference type="NCBI Taxonomy" id="134964"/>
    <lineage>
        <taxon>Bacteria</taxon>
        <taxon>Bacillati</taxon>
        <taxon>Actinomycetota</taxon>
        <taxon>Actinomycetes</taxon>
        <taxon>Mycobacteriales</taxon>
        <taxon>Nocardiaceae</taxon>
        <taxon>Nocardia</taxon>
    </lineage>
</organism>
<proteinExistence type="predicted"/>
<reference evidence="1 2" key="1">
    <citation type="submission" date="2024-10" db="EMBL/GenBank/DDBJ databases">
        <title>The Natural Products Discovery Center: Release of the First 8490 Sequenced Strains for Exploring Actinobacteria Biosynthetic Diversity.</title>
        <authorList>
            <person name="Kalkreuter E."/>
            <person name="Kautsar S.A."/>
            <person name="Yang D."/>
            <person name="Bader C.D."/>
            <person name="Teijaro C.N."/>
            <person name="Fluegel L."/>
            <person name="Davis C.M."/>
            <person name="Simpson J.R."/>
            <person name="Lauterbach L."/>
            <person name="Steele A.D."/>
            <person name="Gui C."/>
            <person name="Meng S."/>
            <person name="Li G."/>
            <person name="Viehrig K."/>
            <person name="Ye F."/>
            <person name="Su P."/>
            <person name="Kiefer A.F."/>
            <person name="Nichols A."/>
            <person name="Cepeda A.J."/>
            <person name="Yan W."/>
            <person name="Fan B."/>
            <person name="Jiang Y."/>
            <person name="Adhikari A."/>
            <person name="Zheng C.-J."/>
            <person name="Schuster L."/>
            <person name="Cowan T.M."/>
            <person name="Smanski M.J."/>
            <person name="Chevrette M.G."/>
            <person name="De Carvalho L.P.S."/>
            <person name="Shen B."/>
        </authorList>
    </citation>
    <scope>NUCLEOTIDE SEQUENCE [LARGE SCALE GENOMIC DNA]</scope>
    <source>
        <strain evidence="1 2">NPDC004550</strain>
    </source>
</reference>
<dbReference type="Gene3D" id="1.10.357.10">
    <property type="entry name" value="Tetracycline Repressor, domain 2"/>
    <property type="match status" value="1"/>
</dbReference>
<evidence type="ECO:0000313" key="2">
    <source>
        <dbReference type="Proteomes" id="UP001601521"/>
    </source>
</evidence>
<evidence type="ECO:0008006" key="3">
    <source>
        <dbReference type="Google" id="ProtNLM"/>
    </source>
</evidence>
<name>A0ABW6NS60_9NOCA</name>
<keyword evidence="2" id="KW-1185">Reference proteome</keyword>
<gene>
    <name evidence="1" type="ORF">ACFYTH_28230</name>
</gene>
<protein>
    <recommendedName>
        <fullName evidence="3">Tetracyclin repressor-like C-terminal domain-containing protein</fullName>
    </recommendedName>
</protein>
<dbReference type="Proteomes" id="UP001601521">
    <property type="component" value="Unassembled WGS sequence"/>
</dbReference>
<accession>A0ABW6NS60</accession>
<sequence length="74" mass="8238">MLRNIQRLVVAEWVELLVDARPELARAQARILVHAGFGLVVGLGRLFGNDQQICSRAHVIGLMEMTLFGRLAAR</sequence>
<dbReference type="RefSeq" id="WP_387254413.1">
    <property type="nucleotide sequence ID" value="NZ_JBIALX010000014.1"/>
</dbReference>
<evidence type="ECO:0000313" key="1">
    <source>
        <dbReference type="EMBL" id="MFF0457267.1"/>
    </source>
</evidence>
<comment type="caution">
    <text evidence="1">The sequence shown here is derived from an EMBL/GenBank/DDBJ whole genome shotgun (WGS) entry which is preliminary data.</text>
</comment>
<dbReference type="EMBL" id="JBIALX010000014">
    <property type="protein sequence ID" value="MFF0457267.1"/>
    <property type="molecule type" value="Genomic_DNA"/>
</dbReference>